<dbReference type="GO" id="GO:0042910">
    <property type="term" value="F:xenobiotic transmembrane transporter activity"/>
    <property type="evidence" value="ECO:0007669"/>
    <property type="project" value="InterPro"/>
</dbReference>
<feature type="transmembrane region" description="Helical" evidence="1">
    <location>
        <begin position="277"/>
        <end position="302"/>
    </location>
</feature>
<accession>A0A2I1MQ48</accession>
<dbReference type="CDD" id="cd13134">
    <property type="entry name" value="MATE_like_8"/>
    <property type="match status" value="1"/>
</dbReference>
<dbReference type="PANTHER" id="PTHR42925">
    <property type="entry name" value="MULTIDRUG AND TOXIN EFFLUX PROTEIN MATE FAMILY"/>
    <property type="match status" value="1"/>
</dbReference>
<feature type="transmembrane region" description="Helical" evidence="1">
    <location>
        <begin position="168"/>
        <end position="188"/>
    </location>
</feature>
<feature type="transmembrane region" description="Helical" evidence="1">
    <location>
        <begin position="351"/>
        <end position="369"/>
    </location>
</feature>
<evidence type="ECO:0000313" key="2">
    <source>
        <dbReference type="EMBL" id="PKZ22268.1"/>
    </source>
</evidence>
<reference evidence="2 3" key="1">
    <citation type="submission" date="2017-12" db="EMBL/GenBank/DDBJ databases">
        <title>Phylogenetic diversity of female urinary microbiome.</title>
        <authorList>
            <person name="Thomas-White K."/>
            <person name="Wolfe A.J."/>
        </authorList>
    </citation>
    <scope>NUCLEOTIDE SEQUENCE [LARGE SCALE GENOMIC DNA]</scope>
    <source>
        <strain evidence="2 3">UMB0139</strain>
    </source>
</reference>
<comment type="caution">
    <text evidence="2">The sequence shown here is derived from an EMBL/GenBank/DDBJ whole genome shotgun (WGS) entry which is preliminary data.</text>
</comment>
<keyword evidence="1" id="KW-1133">Transmembrane helix</keyword>
<keyword evidence="1" id="KW-0812">Transmembrane</keyword>
<gene>
    <name evidence="2" type="ORF">CYJ28_03925</name>
</gene>
<dbReference type="OrthoDB" id="9806302at2"/>
<protein>
    <submittedName>
        <fullName evidence="2">MATE family efflux transporter</fullName>
    </submittedName>
</protein>
<dbReference type="Pfam" id="PF01554">
    <property type="entry name" value="MatE"/>
    <property type="match status" value="2"/>
</dbReference>
<feature type="transmembrane region" description="Helical" evidence="1">
    <location>
        <begin position="194"/>
        <end position="215"/>
    </location>
</feature>
<feature type="transmembrane region" description="Helical" evidence="1">
    <location>
        <begin position="390"/>
        <end position="411"/>
    </location>
</feature>
<feature type="transmembrane region" description="Helical" evidence="1">
    <location>
        <begin position="323"/>
        <end position="345"/>
    </location>
</feature>
<dbReference type="InterPro" id="IPR002528">
    <property type="entry name" value="MATE_fam"/>
</dbReference>
<feature type="transmembrane region" description="Helical" evidence="1">
    <location>
        <begin position="20"/>
        <end position="38"/>
    </location>
</feature>
<organism evidence="2 3">
    <name type="scientific">Aerococcus sanguinicola</name>
    <dbReference type="NCBI Taxonomy" id="119206"/>
    <lineage>
        <taxon>Bacteria</taxon>
        <taxon>Bacillati</taxon>
        <taxon>Bacillota</taxon>
        <taxon>Bacilli</taxon>
        <taxon>Lactobacillales</taxon>
        <taxon>Aerococcaceae</taxon>
        <taxon>Aerococcus</taxon>
    </lineage>
</organism>
<dbReference type="InterPro" id="IPR047135">
    <property type="entry name" value="YsiQ"/>
</dbReference>
<dbReference type="EMBL" id="PKGY01000002">
    <property type="protein sequence ID" value="PKZ22268.1"/>
    <property type="molecule type" value="Genomic_DNA"/>
</dbReference>
<dbReference type="GO" id="GO:0015297">
    <property type="term" value="F:antiporter activity"/>
    <property type="evidence" value="ECO:0007669"/>
    <property type="project" value="InterPro"/>
</dbReference>
<evidence type="ECO:0000313" key="3">
    <source>
        <dbReference type="Proteomes" id="UP000234239"/>
    </source>
</evidence>
<sequence>MMLLKTDIKQSIIQKFKNLFLPILIEQVFMMLIMNVNVFLISSVNDQAIALTGLTDQIIAIGQLLLGIVSLGSTILFLQNADKDHLDYIRKIFQQSLLLNGLLSLLIILVFAIFGRHLLQLINSPANLIETGNIYLQLLGWSLLPLGISSSVNALLRSYGKVRAAMYASILNTLIVVSGNAFVVYTHLLDNAVIGIGIATLIMRCLGVFISLLILKKYLPKIFELKWSFHLEDLKISSKILRLGIPSAMENVFYNISQLLITAGIASLGVVSLSSRIYTQTITAIIFTVSVAAGQSSQILIGKAIRKEDMDQGTATGRSTVKAFFSLSVILNVIIALLGPLLIQIFTEDEAIKQTVTILLWLSIFYDPFRASNEILIANLNVVGDVRYPVIVGVLTTYLFTVPVSLSLIYFFNQGLIAVWFVFIIDEALRAAIFYRRWTQKKWLLSSNLT</sequence>
<feature type="transmembrane region" description="Helical" evidence="1">
    <location>
        <begin position="134"/>
        <end position="156"/>
    </location>
</feature>
<dbReference type="GO" id="GO:0016020">
    <property type="term" value="C:membrane"/>
    <property type="evidence" value="ECO:0007669"/>
    <property type="project" value="InterPro"/>
</dbReference>
<feature type="transmembrane region" description="Helical" evidence="1">
    <location>
        <begin position="417"/>
        <end position="435"/>
    </location>
</feature>
<name>A0A2I1MQ48_9LACT</name>
<keyword evidence="1" id="KW-0472">Membrane</keyword>
<dbReference type="AlphaFoldDB" id="A0A2I1MQ48"/>
<dbReference type="PANTHER" id="PTHR42925:SF1">
    <property type="entry name" value="VIRULENCE FACTOR MVIN"/>
    <property type="match status" value="1"/>
</dbReference>
<feature type="transmembrane region" description="Helical" evidence="1">
    <location>
        <begin position="58"/>
        <end position="77"/>
    </location>
</feature>
<feature type="transmembrane region" description="Helical" evidence="1">
    <location>
        <begin position="97"/>
        <end position="114"/>
    </location>
</feature>
<dbReference type="Proteomes" id="UP000234239">
    <property type="component" value="Unassembled WGS sequence"/>
</dbReference>
<proteinExistence type="predicted"/>
<feature type="transmembrane region" description="Helical" evidence="1">
    <location>
        <begin position="252"/>
        <end position="271"/>
    </location>
</feature>
<evidence type="ECO:0000256" key="1">
    <source>
        <dbReference type="SAM" id="Phobius"/>
    </source>
</evidence>